<accession>A0A2M9YJ36</accession>
<evidence type="ECO:0000313" key="2">
    <source>
        <dbReference type="EMBL" id="PJZ60271.1"/>
    </source>
</evidence>
<keyword evidence="3" id="KW-1185">Reference proteome</keyword>
<dbReference type="EMBL" id="NPDV01000023">
    <property type="protein sequence ID" value="PJZ51548.1"/>
    <property type="molecule type" value="Genomic_DNA"/>
</dbReference>
<sequence length="183" mass="21071">MDEPDWTHVNEEGLWQFVGWHLANKGIQSVLVGGAVVSIYSRGAYRSGDIDLVEPLISKATEIKSVMEGLGFYKRSRHYVHPKCNHLFIEFLSAPVSIGDDYKIIPDEKEIEGKILKIFSPTDCIKDRLSSYIHFNARECLDQALLVARSQRFEMRMVKEWCFQEGPLGKEAFEMFEKLLRIT</sequence>
<dbReference type="AlphaFoldDB" id="A0A2M9YJ36"/>
<evidence type="ECO:0000313" key="4">
    <source>
        <dbReference type="Proteomes" id="UP000232188"/>
    </source>
</evidence>
<dbReference type="Proteomes" id="UP000232149">
    <property type="component" value="Unassembled WGS sequence"/>
</dbReference>
<comment type="caution">
    <text evidence="1">The sequence shown here is derived from an EMBL/GenBank/DDBJ whole genome shotgun (WGS) entry which is preliminary data.</text>
</comment>
<dbReference type="RefSeq" id="WP_100787507.1">
    <property type="nucleotide sequence ID" value="NZ_NPDU01000070.1"/>
</dbReference>
<evidence type="ECO:0000313" key="1">
    <source>
        <dbReference type="EMBL" id="PJZ51548.1"/>
    </source>
</evidence>
<dbReference type="EMBL" id="NPDU01000070">
    <property type="protein sequence ID" value="PJZ60271.1"/>
    <property type="molecule type" value="Genomic_DNA"/>
</dbReference>
<evidence type="ECO:0000313" key="3">
    <source>
        <dbReference type="Proteomes" id="UP000232149"/>
    </source>
</evidence>
<organism evidence="1 4">
    <name type="scientific">Leptospira adleri</name>
    <dbReference type="NCBI Taxonomy" id="2023186"/>
    <lineage>
        <taxon>Bacteria</taxon>
        <taxon>Pseudomonadati</taxon>
        <taxon>Spirochaetota</taxon>
        <taxon>Spirochaetia</taxon>
        <taxon>Leptospirales</taxon>
        <taxon>Leptospiraceae</taxon>
        <taxon>Leptospira</taxon>
    </lineage>
</organism>
<protein>
    <recommendedName>
        <fullName evidence="5">Nucleotidyltransferase family protein</fullName>
    </recommendedName>
</protein>
<evidence type="ECO:0008006" key="5">
    <source>
        <dbReference type="Google" id="ProtNLM"/>
    </source>
</evidence>
<gene>
    <name evidence="2" type="ORF">CH376_19415</name>
    <name evidence="1" type="ORF">CH380_19895</name>
</gene>
<reference evidence="3 4" key="1">
    <citation type="submission" date="2017-07" db="EMBL/GenBank/DDBJ databases">
        <title>Leptospira spp. isolated from tropical soils.</title>
        <authorList>
            <person name="Thibeaux R."/>
            <person name="Iraola G."/>
            <person name="Ferres I."/>
            <person name="Bierque E."/>
            <person name="Girault D."/>
            <person name="Soupe-Gilbert M.-E."/>
            <person name="Picardeau M."/>
            <person name="Goarant C."/>
        </authorList>
    </citation>
    <scope>NUCLEOTIDE SEQUENCE [LARGE SCALE GENOMIC DNA]</scope>
    <source>
        <strain evidence="1 4">FH2-B-C1</strain>
        <strain evidence="2 3">FH2-B-D1</strain>
    </source>
</reference>
<name>A0A2M9YJ36_9LEPT</name>
<proteinExistence type="predicted"/>
<dbReference type="Proteomes" id="UP000232188">
    <property type="component" value="Unassembled WGS sequence"/>
</dbReference>